<dbReference type="GO" id="GO:0005783">
    <property type="term" value="C:endoplasmic reticulum"/>
    <property type="evidence" value="ECO:0007669"/>
    <property type="project" value="TreeGrafter"/>
</dbReference>
<dbReference type="Proteomes" id="UP000038040">
    <property type="component" value="Unplaced"/>
</dbReference>
<reference evidence="4 6" key="2">
    <citation type="submission" date="2018-11" db="EMBL/GenBank/DDBJ databases">
        <authorList>
            <consortium name="Pathogen Informatics"/>
        </authorList>
    </citation>
    <scope>NUCLEOTIDE SEQUENCE [LARGE SCALE GENOMIC DNA]</scope>
</reference>
<dbReference type="GO" id="GO:0043130">
    <property type="term" value="F:ubiquitin binding"/>
    <property type="evidence" value="ECO:0007669"/>
    <property type="project" value="TreeGrafter"/>
</dbReference>
<dbReference type="Pfam" id="PF14555">
    <property type="entry name" value="UBA_4"/>
    <property type="match status" value="1"/>
</dbReference>
<dbReference type="Gene3D" id="3.40.30.10">
    <property type="entry name" value="Glutaredoxin"/>
    <property type="match status" value="1"/>
</dbReference>
<dbReference type="PROSITE" id="PS50033">
    <property type="entry name" value="UBX"/>
    <property type="match status" value="1"/>
</dbReference>
<dbReference type="InterPro" id="IPR029071">
    <property type="entry name" value="Ubiquitin-like_domsf"/>
</dbReference>
<evidence type="ECO:0000313" key="4">
    <source>
        <dbReference type="EMBL" id="VDN58804.1"/>
    </source>
</evidence>
<dbReference type="InterPro" id="IPR036249">
    <property type="entry name" value="Thioredoxin-like_sf"/>
</dbReference>
<dbReference type="WBParaSite" id="DME_0000497801-mRNA-1">
    <property type="protein sequence ID" value="DME_0000497801-mRNA-1"/>
    <property type="gene ID" value="DME_0000497801"/>
</dbReference>
<dbReference type="PANTHER" id="PTHR23322:SF1">
    <property type="entry name" value="FAS-ASSOCIATED FACTOR 2"/>
    <property type="match status" value="1"/>
</dbReference>
<evidence type="ECO:0000313" key="5">
    <source>
        <dbReference type="Proteomes" id="UP000038040"/>
    </source>
</evidence>
<dbReference type="OrthoDB" id="1026733at2759"/>
<proteinExistence type="predicted"/>
<dbReference type="Gene3D" id="3.10.20.90">
    <property type="entry name" value="Phosphatidylinositol 3-kinase Catalytic Subunit, Chain A, domain 1"/>
    <property type="match status" value="1"/>
</dbReference>
<dbReference type="Pfam" id="PF00789">
    <property type="entry name" value="UBX"/>
    <property type="match status" value="1"/>
</dbReference>
<dbReference type="InterPro" id="IPR001012">
    <property type="entry name" value="UBX_dom"/>
</dbReference>
<dbReference type="SUPFAM" id="SSF52833">
    <property type="entry name" value="Thioredoxin-like"/>
    <property type="match status" value="1"/>
</dbReference>
<dbReference type="SUPFAM" id="SSF54236">
    <property type="entry name" value="Ubiquitin-like"/>
    <property type="match status" value="1"/>
</dbReference>
<evidence type="ECO:0000313" key="7">
    <source>
        <dbReference type="WBParaSite" id="DME_0000497801-mRNA-1"/>
    </source>
</evidence>
<dbReference type="STRING" id="318479.A0A0N4UCI2"/>
<evidence type="ECO:0000256" key="1">
    <source>
        <dbReference type="ARBA" id="ARBA00023054"/>
    </source>
</evidence>
<dbReference type="Gene3D" id="1.10.8.10">
    <property type="entry name" value="DNA helicase RuvA subunit, C-terminal domain"/>
    <property type="match status" value="1"/>
</dbReference>
<reference evidence="7" key="1">
    <citation type="submission" date="2017-02" db="UniProtKB">
        <authorList>
            <consortium name="WormBaseParasite"/>
        </authorList>
    </citation>
    <scope>IDENTIFICATION</scope>
</reference>
<dbReference type="Proteomes" id="UP000274756">
    <property type="component" value="Unassembled WGS sequence"/>
</dbReference>
<name>A0A0N4UCI2_DRAME</name>
<dbReference type="InterPro" id="IPR050730">
    <property type="entry name" value="UBX_domain-protein"/>
</dbReference>
<protein>
    <submittedName>
        <fullName evidence="7">UBX domain-containing protein</fullName>
    </submittedName>
</protein>
<dbReference type="PANTHER" id="PTHR23322">
    <property type="entry name" value="FAS-ASSOCIATED PROTEIN"/>
    <property type="match status" value="1"/>
</dbReference>
<sequence>MTSFEQVSRNMAKSMEICFVDDDTATNFLLHNDWNLESAVQHFFHGEGNLDSEENQNITNNDQELRRRVFSSNGPTVSSSSSQSDFSTTSVRLPLRKISPRPLSWFEWVAKFISLPLTFAYHTLFDIIMFVYSLFRARPLAVADPRGDVFKFISDFKECYGEAATAINFHASSYNEALAECKKSLRFMLVYLHNASHQSSERFVREILLNDRMNHFIQRNQILLWGASVQSQEGYKVSMALRENTYPFLGLLCMRDNRMVIVLRLEGDYELEPMLYVLQLAIDENRVYLEAIRNERNQREADMRIRREQEMDYERCLAEDRAKLNEKRRVENEKLLAEKLEAEQKLLEERKKQQFESKRAEIIRNLPQQPENSGSIRVSVRFPCGDRFERKFNLDDSIELLFNATLAHEKCPSNFSLLSSYPRRQLNCAPEWYREYGTVHDPSNIPTFRECGFDTSIMVLVQNNDA</sequence>
<organism evidence="5 7">
    <name type="scientific">Dracunculus medinensis</name>
    <name type="common">Guinea worm</name>
    <dbReference type="NCBI Taxonomy" id="318479"/>
    <lineage>
        <taxon>Eukaryota</taxon>
        <taxon>Metazoa</taxon>
        <taxon>Ecdysozoa</taxon>
        <taxon>Nematoda</taxon>
        <taxon>Chromadorea</taxon>
        <taxon>Rhabditida</taxon>
        <taxon>Spirurina</taxon>
        <taxon>Dracunculoidea</taxon>
        <taxon>Dracunculidae</taxon>
        <taxon>Dracunculus</taxon>
    </lineage>
</organism>
<feature type="domain" description="UBX" evidence="3">
    <location>
        <begin position="371"/>
        <end position="461"/>
    </location>
</feature>
<dbReference type="AlphaFoldDB" id="A0A0N4UCI2"/>
<dbReference type="EMBL" id="UYYG01001172">
    <property type="protein sequence ID" value="VDN58804.1"/>
    <property type="molecule type" value="Genomic_DNA"/>
</dbReference>
<keyword evidence="1 2" id="KW-0175">Coiled coil</keyword>
<accession>A0A0N4UCI2</accession>
<dbReference type="InterPro" id="IPR006577">
    <property type="entry name" value="UAS"/>
</dbReference>
<evidence type="ECO:0000256" key="2">
    <source>
        <dbReference type="SAM" id="Coils"/>
    </source>
</evidence>
<gene>
    <name evidence="4" type="ORF">DME_LOCUS8777</name>
</gene>
<keyword evidence="6" id="KW-1185">Reference proteome</keyword>
<dbReference type="GO" id="GO:0036503">
    <property type="term" value="P:ERAD pathway"/>
    <property type="evidence" value="ECO:0007669"/>
    <property type="project" value="TreeGrafter"/>
</dbReference>
<feature type="coiled-coil region" evidence="2">
    <location>
        <begin position="323"/>
        <end position="357"/>
    </location>
</feature>
<evidence type="ECO:0000259" key="3">
    <source>
        <dbReference type="PROSITE" id="PS50033"/>
    </source>
</evidence>
<dbReference type="SMART" id="SM00594">
    <property type="entry name" value="UAS"/>
    <property type="match status" value="1"/>
</dbReference>
<evidence type="ECO:0000313" key="6">
    <source>
        <dbReference type="Proteomes" id="UP000274756"/>
    </source>
</evidence>